<evidence type="ECO:0000313" key="3">
    <source>
        <dbReference type="Proteomes" id="UP000193685"/>
    </source>
</evidence>
<keyword evidence="1" id="KW-0812">Transmembrane</keyword>
<gene>
    <name evidence="2" type="ORF">BCR37DRAFT_390984</name>
</gene>
<keyword evidence="3" id="KW-1185">Reference proteome</keyword>
<name>A0A1Y2FSA9_PROLT</name>
<dbReference type="AlphaFoldDB" id="A0A1Y2FSA9"/>
<organism evidence="2 3">
    <name type="scientific">Protomyces lactucae-debilis</name>
    <dbReference type="NCBI Taxonomy" id="2754530"/>
    <lineage>
        <taxon>Eukaryota</taxon>
        <taxon>Fungi</taxon>
        <taxon>Dikarya</taxon>
        <taxon>Ascomycota</taxon>
        <taxon>Taphrinomycotina</taxon>
        <taxon>Taphrinomycetes</taxon>
        <taxon>Taphrinales</taxon>
        <taxon>Protomycetaceae</taxon>
        <taxon>Protomyces</taxon>
    </lineage>
</organism>
<dbReference type="Proteomes" id="UP000193685">
    <property type="component" value="Unassembled WGS sequence"/>
</dbReference>
<evidence type="ECO:0000256" key="1">
    <source>
        <dbReference type="SAM" id="Phobius"/>
    </source>
</evidence>
<comment type="caution">
    <text evidence="2">The sequence shown here is derived from an EMBL/GenBank/DDBJ whole genome shotgun (WGS) entry which is preliminary data.</text>
</comment>
<feature type="transmembrane region" description="Helical" evidence="1">
    <location>
        <begin position="7"/>
        <end position="26"/>
    </location>
</feature>
<keyword evidence="1" id="KW-0472">Membrane</keyword>
<proteinExistence type="predicted"/>
<evidence type="ECO:0000313" key="2">
    <source>
        <dbReference type="EMBL" id="ORY86184.1"/>
    </source>
</evidence>
<keyword evidence="1" id="KW-1133">Transmembrane helix</keyword>
<dbReference type="RefSeq" id="XP_040727366.1">
    <property type="nucleotide sequence ID" value="XM_040870939.1"/>
</dbReference>
<reference evidence="2 3" key="1">
    <citation type="submission" date="2016-07" db="EMBL/GenBank/DDBJ databases">
        <title>Pervasive Adenine N6-methylation of Active Genes in Fungi.</title>
        <authorList>
            <consortium name="DOE Joint Genome Institute"/>
            <person name="Mondo S.J."/>
            <person name="Dannebaum R.O."/>
            <person name="Kuo R.C."/>
            <person name="Labutti K."/>
            <person name="Haridas S."/>
            <person name="Kuo A."/>
            <person name="Salamov A."/>
            <person name="Ahrendt S.R."/>
            <person name="Lipzen A."/>
            <person name="Sullivan W."/>
            <person name="Andreopoulos W.B."/>
            <person name="Clum A."/>
            <person name="Lindquist E."/>
            <person name="Daum C."/>
            <person name="Ramamoorthy G.K."/>
            <person name="Gryganskyi A."/>
            <person name="Culley D."/>
            <person name="Magnuson J.K."/>
            <person name="James T.Y."/>
            <person name="O'Malley M.A."/>
            <person name="Stajich J.E."/>
            <person name="Spatafora J.W."/>
            <person name="Visel A."/>
            <person name="Grigoriev I.V."/>
        </authorList>
    </citation>
    <scope>NUCLEOTIDE SEQUENCE [LARGE SCALE GENOMIC DNA]</scope>
    <source>
        <strain evidence="2 3">12-1054</strain>
    </source>
</reference>
<dbReference type="OrthoDB" id="2588202at2759"/>
<sequence length="489" mass="55081">MLAGTSWLAALLGLIIVCAVALYALIDSICIYTSSATIHLWVTSYQSGFTAPEVVPQRKVHGSIEQPDLLLLNVWTGTEVPPYLTQVIDHISHNPSVSLLLIATEDSVALCPARGESPWHSYADNVRIQCLSRSEIYRSLADGMCNVWACDRMQYRSVRHAVQELLEKNPYRMNDMKPIYASAFGHLVLQSFPDHTFSHWIRLDLDVVIGNFQSMFPWELLDYDIVTFSPQLNKDARELVMRGYFTAIRLSETMNAVWSRMTKFCSPETFVHESRLPGFKSIDEGLFSKTILESPDISFIIVPGLVTNDDDIKLSLDHKFILSGDSSEILLAEKTSRFNGRETLLLSTGADDRPPSTLRDIFAGSRVLVDKVELSPNCPFYYWIPESDRLCLDATKEVLPPNAHTGIVVQREPGNAEITAVLVRDPGSLGLGSEVRRQLAMHYLYSKVDAVEEFFGGPKGRILANGERQEVWFDPRRGIYRSTYKPSHF</sequence>
<accession>A0A1Y2FSA9</accession>
<protein>
    <submittedName>
        <fullName evidence="2">Uncharacterized protein</fullName>
    </submittedName>
</protein>
<dbReference type="EMBL" id="MCFI01000003">
    <property type="protein sequence ID" value="ORY86184.1"/>
    <property type="molecule type" value="Genomic_DNA"/>
</dbReference>
<dbReference type="GeneID" id="63787538"/>